<keyword evidence="2" id="KW-1185">Reference proteome</keyword>
<protein>
    <submittedName>
        <fullName evidence="1">Cytidine deaminase</fullName>
    </submittedName>
</protein>
<sequence>MALDKIKKPKSKKILKVSLLVVRITPSSTPDSYTLINSRPCIACMHKIKNSAEHGIKINKIYFSNELGEVICYKLRDILNEKQHISKYYRMTVIPKEYTRNFEISNPDKIRNRGKSNIK</sequence>
<name>A0ABM7NS04_9VIRU</name>
<organism evidence="1 2">
    <name type="scientific">Cotonvirus japonicus</name>
    <dbReference type="NCBI Taxonomy" id="2811091"/>
    <lineage>
        <taxon>Viruses</taxon>
        <taxon>Varidnaviria</taxon>
        <taxon>Bamfordvirae</taxon>
        <taxon>Nucleocytoviricota</taxon>
        <taxon>Megaviricetes</taxon>
        <taxon>Imitervirales</taxon>
        <taxon>Mimiviridae</taxon>
        <taxon>Megamimivirinae</taxon>
        <taxon>Cotonvirus</taxon>
        <taxon>Cotonvirus japonicum</taxon>
    </lineage>
</organism>
<dbReference type="Proteomes" id="UP001321479">
    <property type="component" value="Segment"/>
</dbReference>
<reference evidence="1 2" key="1">
    <citation type="submission" date="2021-02" db="EMBL/GenBank/DDBJ databases">
        <title>Cotonvirus japonicus, which uses Golgi apparatus of host cells for its virion factory, phylogenetically links tailed tupanvirus and icosahedral mimivirus.</title>
        <authorList>
            <person name="Takahashi H."/>
            <person name="Fukaya S."/>
            <person name="Song C."/>
            <person name="Murata K."/>
            <person name="Takemura M."/>
        </authorList>
    </citation>
    <scope>NUCLEOTIDE SEQUENCE [LARGE SCALE GENOMIC DNA]</scope>
</reference>
<evidence type="ECO:0000313" key="1">
    <source>
        <dbReference type="EMBL" id="BCS82940.1"/>
    </source>
</evidence>
<dbReference type="GeneID" id="80558145"/>
<dbReference type="EMBL" id="AP024483">
    <property type="protein sequence ID" value="BCS82940.1"/>
    <property type="molecule type" value="Genomic_DNA"/>
</dbReference>
<dbReference type="RefSeq" id="YP_010841548.1">
    <property type="nucleotide sequence ID" value="NC_079139.1"/>
</dbReference>
<proteinExistence type="predicted"/>
<evidence type="ECO:0000313" key="2">
    <source>
        <dbReference type="Proteomes" id="UP001321479"/>
    </source>
</evidence>
<accession>A0ABM7NS04</accession>